<dbReference type="AlphaFoldDB" id="A0A9X5CMI5"/>
<organism evidence="2 3">
    <name type="scientific">Actinospica acidiphila</name>
    <dbReference type="NCBI Taxonomy" id="304899"/>
    <lineage>
        <taxon>Bacteria</taxon>
        <taxon>Bacillati</taxon>
        <taxon>Actinomycetota</taxon>
        <taxon>Actinomycetes</taxon>
        <taxon>Catenulisporales</taxon>
        <taxon>Actinospicaceae</taxon>
        <taxon>Actinospica</taxon>
    </lineage>
</organism>
<name>A0A9X5CMI5_9ACTN</name>
<comment type="caution">
    <text evidence="2">The sequence shown here is derived from an EMBL/GenBank/DDBJ whole genome shotgun (WGS) entry which is preliminary data.</text>
</comment>
<proteinExistence type="predicted"/>
<evidence type="ECO:0000313" key="3">
    <source>
        <dbReference type="Proteomes" id="UP000471745"/>
    </source>
</evidence>
<accession>A0A9X5CMI5</accession>
<feature type="non-terminal residue" evidence="2">
    <location>
        <position position="115"/>
    </location>
</feature>
<feature type="compositionally biased region" description="Basic and acidic residues" evidence="1">
    <location>
        <begin position="8"/>
        <end position="20"/>
    </location>
</feature>
<keyword evidence="3" id="KW-1185">Reference proteome</keyword>
<dbReference type="Proteomes" id="UP000471745">
    <property type="component" value="Unassembled WGS sequence"/>
</dbReference>
<protein>
    <submittedName>
        <fullName evidence="2">Uncharacterized protein</fullName>
    </submittedName>
</protein>
<feature type="region of interest" description="Disordered" evidence="1">
    <location>
        <begin position="1"/>
        <end position="20"/>
    </location>
</feature>
<gene>
    <name evidence="2" type="ORF">G3I18_22270</name>
</gene>
<sequence>MTVPCPDRAGRARVDARYDTSGRQRMDYCSTCRRHLNGALVCPGCGAYAPDIAPGGMVGGHRVPGRAATGSAPRAAEAPTEGGWFTAPARSTETPRPDDGPRPAHSARPDNGPRP</sequence>
<dbReference type="RefSeq" id="WP_203587481.1">
    <property type="nucleotide sequence ID" value="NZ_JAAGNA010000770.1"/>
</dbReference>
<feature type="region of interest" description="Disordered" evidence="1">
    <location>
        <begin position="60"/>
        <end position="115"/>
    </location>
</feature>
<dbReference type="EMBL" id="JAAGNA010000770">
    <property type="protein sequence ID" value="NEC51269.1"/>
    <property type="molecule type" value="Genomic_DNA"/>
</dbReference>
<evidence type="ECO:0000256" key="1">
    <source>
        <dbReference type="SAM" id="MobiDB-lite"/>
    </source>
</evidence>
<reference evidence="2 3" key="1">
    <citation type="submission" date="2020-01" db="EMBL/GenBank/DDBJ databases">
        <title>Insect and environment-associated Actinomycetes.</title>
        <authorList>
            <person name="Currrie C."/>
            <person name="Chevrette M."/>
            <person name="Carlson C."/>
            <person name="Stubbendieck R."/>
            <person name="Wendt-Pienkowski E."/>
        </authorList>
    </citation>
    <scope>NUCLEOTIDE SEQUENCE [LARGE SCALE GENOMIC DNA]</scope>
    <source>
        <strain evidence="2 3">SID8189</strain>
    </source>
</reference>
<feature type="compositionally biased region" description="Basic and acidic residues" evidence="1">
    <location>
        <begin position="93"/>
        <end position="115"/>
    </location>
</feature>
<evidence type="ECO:0000313" key="2">
    <source>
        <dbReference type="EMBL" id="NEC51269.1"/>
    </source>
</evidence>